<dbReference type="Proteomes" id="UP001177670">
    <property type="component" value="Unassembled WGS sequence"/>
</dbReference>
<organism evidence="2 3">
    <name type="scientific">Melipona bicolor</name>
    <dbReference type="NCBI Taxonomy" id="60889"/>
    <lineage>
        <taxon>Eukaryota</taxon>
        <taxon>Metazoa</taxon>
        <taxon>Ecdysozoa</taxon>
        <taxon>Arthropoda</taxon>
        <taxon>Hexapoda</taxon>
        <taxon>Insecta</taxon>
        <taxon>Pterygota</taxon>
        <taxon>Neoptera</taxon>
        <taxon>Endopterygota</taxon>
        <taxon>Hymenoptera</taxon>
        <taxon>Apocrita</taxon>
        <taxon>Aculeata</taxon>
        <taxon>Apoidea</taxon>
        <taxon>Anthophila</taxon>
        <taxon>Apidae</taxon>
        <taxon>Melipona</taxon>
    </lineage>
</organism>
<protein>
    <submittedName>
        <fullName evidence="2">Uncharacterized protein</fullName>
    </submittedName>
</protein>
<proteinExistence type="predicted"/>
<evidence type="ECO:0000256" key="1">
    <source>
        <dbReference type="SAM" id="MobiDB-lite"/>
    </source>
</evidence>
<keyword evidence="3" id="KW-1185">Reference proteome</keyword>
<accession>A0AA40FPY6</accession>
<dbReference type="EMBL" id="JAHYIQ010000021">
    <property type="protein sequence ID" value="KAK1123213.1"/>
    <property type="molecule type" value="Genomic_DNA"/>
</dbReference>
<reference evidence="2" key="1">
    <citation type="submission" date="2021-10" db="EMBL/GenBank/DDBJ databases">
        <title>Melipona bicolor Genome sequencing and assembly.</title>
        <authorList>
            <person name="Araujo N.S."/>
            <person name="Arias M.C."/>
        </authorList>
    </citation>
    <scope>NUCLEOTIDE SEQUENCE</scope>
    <source>
        <strain evidence="2">USP_2M_L1-L4_2017</strain>
        <tissue evidence="2">Whole body</tissue>
    </source>
</reference>
<dbReference type="AlphaFoldDB" id="A0AA40FPY6"/>
<evidence type="ECO:0000313" key="2">
    <source>
        <dbReference type="EMBL" id="KAK1123213.1"/>
    </source>
</evidence>
<feature type="region of interest" description="Disordered" evidence="1">
    <location>
        <begin position="47"/>
        <end position="70"/>
    </location>
</feature>
<evidence type="ECO:0000313" key="3">
    <source>
        <dbReference type="Proteomes" id="UP001177670"/>
    </source>
</evidence>
<sequence length="70" mass="8026">MEKRGLTGRLSRRGEAVSAYVFPEKELVGCLENDGMDDGTMVRWYDGRKKSEKSRGRTSITLEKRKTRSD</sequence>
<name>A0AA40FPY6_9HYME</name>
<comment type="caution">
    <text evidence="2">The sequence shown here is derived from an EMBL/GenBank/DDBJ whole genome shotgun (WGS) entry which is preliminary data.</text>
</comment>
<gene>
    <name evidence="2" type="ORF">K0M31_008846</name>
</gene>